<dbReference type="CTD" id="37838"/>
<evidence type="ECO:0000256" key="1">
    <source>
        <dbReference type="ARBA" id="ARBA00004473"/>
    </source>
</evidence>
<evidence type="ECO:0000256" key="7">
    <source>
        <dbReference type="SAM" id="Phobius"/>
    </source>
</evidence>
<dbReference type="PANTHER" id="PTHR13428:SF12">
    <property type="entry name" value="INNER NUCLEAR MEMBRANE PROTEIN MAN1"/>
    <property type="match status" value="1"/>
</dbReference>
<gene>
    <name evidence="10" type="primary">LOC117571445</name>
</gene>
<name>A0A6P8X076_DROAB</name>
<comment type="subcellular location">
    <subcellularLocation>
        <location evidence="1">Nucleus inner membrane</location>
        <topology evidence="1">Multi-pass membrane protein</topology>
    </subcellularLocation>
</comment>
<dbReference type="GO" id="GO:0031490">
    <property type="term" value="F:chromatin DNA binding"/>
    <property type="evidence" value="ECO:0007669"/>
    <property type="project" value="TreeGrafter"/>
</dbReference>
<dbReference type="InterPro" id="IPR052277">
    <property type="entry name" value="INM_ESCRT-Associated"/>
</dbReference>
<dbReference type="GO" id="GO:0030514">
    <property type="term" value="P:negative regulation of BMP signaling pathway"/>
    <property type="evidence" value="ECO:0007669"/>
    <property type="project" value="TreeGrafter"/>
</dbReference>
<sequence length="652" mass="74448">MTDSYVNLSDVEIQRKLTQLGFPKTPVTETTRPLLIKKLMKHMKNEKLKKGKVTNYVLYSKDNNKPQVHNSPPIELQEYSNLFDNGLENNNDIRAYKNPTVLYKNDVNVNSVQSSASRMYAPPPVMALNYDDNEQHALNIANKFRKPRSTIPCGTSSSSTSYAKINGKPNICDGGVVNRLLSFRDTSTKKKKFNSKDGYSTVPMSNAFIKNGLIQKLVAFDLKSFLKKPDISLHIIPHVLIASFVIFLAMISVLYVAKKFYLSPISRTDLRYTICGPNDKDLLFSSPTTVTCISEDLFKKAVYISEELFKYLNERARLHHCIDKEHSPTLELDDLKKALSENSNVLKGNTQKKLLATQYLIGQNPQWMIKTIVSTLNSSDDISFELTEPNLPIKCIIQKKMSRFFTAIGLLLLVALVCLIVYLSVAFYRIRQKEKLLAAEHFIKDIINELMYQSSVSENSEVIINELQDKLLPAHKRSKLLNSWNKALKTLEGNDNRVLFGMIARNGEQLRTMTWNKNLGNKEVSTSKKWQSSAFDNSNKILNPPTSCLKIRHMFDQSEVEQPNLRQMIVESIFEKVGSNCKICDVQLDKQSCCVYIRCATEADAGMVHNEINGWWFDKKLISIKFLRLERYLSRFPKSLAEPIYFKSPNIN</sequence>
<dbReference type="GO" id="GO:0006998">
    <property type="term" value="P:nuclear envelope organization"/>
    <property type="evidence" value="ECO:0007669"/>
    <property type="project" value="TreeGrafter"/>
</dbReference>
<keyword evidence="6" id="KW-0539">Nucleus</keyword>
<evidence type="ECO:0000256" key="4">
    <source>
        <dbReference type="ARBA" id="ARBA00022989"/>
    </source>
</evidence>
<dbReference type="Gene3D" id="3.30.70.330">
    <property type="match status" value="1"/>
</dbReference>
<dbReference type="FunFam" id="3.30.70.330:FF:000695">
    <property type="entry name" value="Blast:CCR4-NOT transcription complex subunit 11"/>
    <property type="match status" value="1"/>
</dbReference>
<reference evidence="10" key="1">
    <citation type="submission" date="2025-08" db="UniProtKB">
        <authorList>
            <consortium name="RefSeq"/>
        </authorList>
    </citation>
    <scope>IDENTIFICATION</scope>
    <source>
        <strain evidence="10">15112-1751.03</strain>
        <tissue evidence="10">Whole Adult</tissue>
    </source>
</reference>
<evidence type="ECO:0000256" key="5">
    <source>
        <dbReference type="ARBA" id="ARBA00023136"/>
    </source>
</evidence>
<keyword evidence="2" id="KW-0597">Phosphoprotein</keyword>
<evidence type="ECO:0000259" key="8">
    <source>
        <dbReference type="PROSITE" id="PS50954"/>
    </source>
</evidence>
<dbReference type="SUPFAM" id="SSF63451">
    <property type="entry name" value="LEM domain"/>
    <property type="match status" value="1"/>
</dbReference>
<dbReference type="SMART" id="SM00540">
    <property type="entry name" value="LEM"/>
    <property type="match status" value="1"/>
</dbReference>
<dbReference type="GeneID" id="117571445"/>
<dbReference type="InterPro" id="IPR012677">
    <property type="entry name" value="Nucleotide-bd_a/b_plait_sf"/>
</dbReference>
<feature type="transmembrane region" description="Helical" evidence="7">
    <location>
        <begin position="235"/>
        <end position="257"/>
    </location>
</feature>
<feature type="transmembrane region" description="Helical" evidence="7">
    <location>
        <begin position="404"/>
        <end position="428"/>
    </location>
</feature>
<keyword evidence="4 7" id="KW-1133">Transmembrane helix</keyword>
<dbReference type="PROSITE" id="PS50954">
    <property type="entry name" value="LEM"/>
    <property type="match status" value="1"/>
</dbReference>
<evidence type="ECO:0000256" key="6">
    <source>
        <dbReference type="ARBA" id="ARBA00023242"/>
    </source>
</evidence>
<keyword evidence="5 7" id="KW-0472">Membrane</keyword>
<evidence type="ECO:0000256" key="2">
    <source>
        <dbReference type="ARBA" id="ARBA00022553"/>
    </source>
</evidence>
<dbReference type="InterPro" id="IPR003887">
    <property type="entry name" value="LEM_dom"/>
</dbReference>
<dbReference type="Gene3D" id="1.10.10.1180">
    <property type="entry name" value="MAN1, winged-helix domain"/>
    <property type="match status" value="1"/>
</dbReference>
<evidence type="ECO:0000313" key="10">
    <source>
        <dbReference type="RefSeq" id="XP_034109481.1"/>
    </source>
</evidence>
<dbReference type="InterPro" id="IPR035979">
    <property type="entry name" value="RBD_domain_sf"/>
</dbReference>
<dbReference type="AlphaFoldDB" id="A0A6P8X076"/>
<dbReference type="SUPFAM" id="SSF54928">
    <property type="entry name" value="RNA-binding domain, RBD"/>
    <property type="match status" value="1"/>
</dbReference>
<keyword evidence="9" id="KW-1185">Reference proteome</keyword>
<dbReference type="GO" id="GO:0005637">
    <property type="term" value="C:nuclear inner membrane"/>
    <property type="evidence" value="ECO:0007669"/>
    <property type="project" value="UniProtKB-SubCell"/>
</dbReference>
<dbReference type="RefSeq" id="XP_034109481.1">
    <property type="nucleotide sequence ID" value="XM_034253590.2"/>
</dbReference>
<keyword evidence="3 7" id="KW-0812">Transmembrane</keyword>
<dbReference type="InterPro" id="IPR018996">
    <property type="entry name" value="Man1/Src1-like_C"/>
</dbReference>
<proteinExistence type="predicted"/>
<protein>
    <submittedName>
        <fullName evidence="10">Inner nuclear membrane protein Man1 isoform X2</fullName>
    </submittedName>
</protein>
<organism evidence="9 10">
    <name type="scientific">Drosophila albomicans</name>
    <name type="common">Fruit fly</name>
    <dbReference type="NCBI Taxonomy" id="7291"/>
    <lineage>
        <taxon>Eukaryota</taxon>
        <taxon>Metazoa</taxon>
        <taxon>Ecdysozoa</taxon>
        <taxon>Arthropoda</taxon>
        <taxon>Hexapoda</taxon>
        <taxon>Insecta</taxon>
        <taxon>Pterygota</taxon>
        <taxon>Neoptera</taxon>
        <taxon>Endopterygota</taxon>
        <taxon>Diptera</taxon>
        <taxon>Brachycera</taxon>
        <taxon>Muscomorpha</taxon>
        <taxon>Ephydroidea</taxon>
        <taxon>Drosophilidae</taxon>
        <taxon>Drosophila</taxon>
    </lineage>
</organism>
<feature type="domain" description="LEM" evidence="8">
    <location>
        <begin position="2"/>
        <end position="46"/>
    </location>
</feature>
<dbReference type="OrthoDB" id="118234at2759"/>
<evidence type="ECO:0000313" key="9">
    <source>
        <dbReference type="Proteomes" id="UP000515160"/>
    </source>
</evidence>
<dbReference type="InterPro" id="IPR041885">
    <property type="entry name" value="MAN1_winged_helix_dom"/>
</dbReference>
<dbReference type="PANTHER" id="PTHR13428">
    <property type="entry name" value="INNER NUCLEAR MEMBRANE PROTEIN MAN1 LEM DOMAIN CONTAINING PROTEIN"/>
    <property type="match status" value="1"/>
</dbReference>
<dbReference type="Gene3D" id="1.10.720.40">
    <property type="match status" value="1"/>
</dbReference>
<dbReference type="InterPro" id="IPR011015">
    <property type="entry name" value="LEM/LEM-like_dom_sf"/>
</dbReference>
<dbReference type="CDD" id="cd12934">
    <property type="entry name" value="LEM"/>
    <property type="match status" value="1"/>
</dbReference>
<dbReference type="Proteomes" id="UP000515160">
    <property type="component" value="Chromosome 3"/>
</dbReference>
<dbReference type="Pfam" id="PF09402">
    <property type="entry name" value="MSC"/>
    <property type="match status" value="1"/>
</dbReference>
<dbReference type="Pfam" id="PF03020">
    <property type="entry name" value="LEM"/>
    <property type="match status" value="1"/>
</dbReference>
<accession>A0A6P8X076</accession>
<evidence type="ECO:0000256" key="3">
    <source>
        <dbReference type="ARBA" id="ARBA00022692"/>
    </source>
</evidence>